<comment type="caution">
    <text evidence="1">The sequence shown here is derived from an EMBL/GenBank/DDBJ whole genome shotgun (WGS) entry which is preliminary data.</text>
</comment>
<proteinExistence type="predicted"/>
<evidence type="ECO:0000313" key="1">
    <source>
        <dbReference type="EMBL" id="KAI0040012.1"/>
    </source>
</evidence>
<protein>
    <submittedName>
        <fullName evidence="1">Uncharacterized protein</fullName>
    </submittedName>
</protein>
<dbReference type="EMBL" id="MU276238">
    <property type="protein sequence ID" value="KAI0040012.1"/>
    <property type="molecule type" value="Genomic_DNA"/>
</dbReference>
<name>A0ACB8R7Y3_9AGAM</name>
<sequence>MTAVSVILATTRYRIAGDAHRHPRPSVNAPSTRTTAPCEIEAAAPPPPRLPARIAGWIALLGFSPTQRDDRQTSIRAGFHARRRRTGAGSHNRASRARRQVVRAPERKPAAAAWQAQLPRADATRLSYRACRLPIPQLRPGCPRHEKQQSWPGGPTGVPHEGRVVKRLRLVTDGVVLDAGVCSRRGCTGSLPWTLRAAR</sequence>
<gene>
    <name evidence="1" type="ORF">FA95DRAFT_952226</name>
</gene>
<keyword evidence="2" id="KW-1185">Reference proteome</keyword>
<evidence type="ECO:0000313" key="2">
    <source>
        <dbReference type="Proteomes" id="UP000814033"/>
    </source>
</evidence>
<reference evidence="1" key="1">
    <citation type="submission" date="2021-02" db="EMBL/GenBank/DDBJ databases">
        <authorList>
            <consortium name="DOE Joint Genome Institute"/>
            <person name="Ahrendt S."/>
            <person name="Looney B.P."/>
            <person name="Miyauchi S."/>
            <person name="Morin E."/>
            <person name="Drula E."/>
            <person name="Courty P.E."/>
            <person name="Chicoki N."/>
            <person name="Fauchery L."/>
            <person name="Kohler A."/>
            <person name="Kuo A."/>
            <person name="Labutti K."/>
            <person name="Pangilinan J."/>
            <person name="Lipzen A."/>
            <person name="Riley R."/>
            <person name="Andreopoulos W."/>
            <person name="He G."/>
            <person name="Johnson J."/>
            <person name="Barry K.W."/>
            <person name="Grigoriev I.V."/>
            <person name="Nagy L."/>
            <person name="Hibbett D."/>
            <person name="Henrissat B."/>
            <person name="Matheny P.B."/>
            <person name="Labbe J."/>
            <person name="Martin F."/>
        </authorList>
    </citation>
    <scope>NUCLEOTIDE SEQUENCE</scope>
    <source>
        <strain evidence="1">FP105234-sp</strain>
    </source>
</reference>
<accession>A0ACB8R7Y3</accession>
<dbReference type="Proteomes" id="UP000814033">
    <property type="component" value="Unassembled WGS sequence"/>
</dbReference>
<organism evidence="1 2">
    <name type="scientific">Auriscalpium vulgare</name>
    <dbReference type="NCBI Taxonomy" id="40419"/>
    <lineage>
        <taxon>Eukaryota</taxon>
        <taxon>Fungi</taxon>
        <taxon>Dikarya</taxon>
        <taxon>Basidiomycota</taxon>
        <taxon>Agaricomycotina</taxon>
        <taxon>Agaricomycetes</taxon>
        <taxon>Russulales</taxon>
        <taxon>Auriscalpiaceae</taxon>
        <taxon>Auriscalpium</taxon>
    </lineage>
</organism>
<reference evidence="1" key="2">
    <citation type="journal article" date="2022" name="New Phytol.">
        <title>Evolutionary transition to the ectomycorrhizal habit in the genomes of a hyperdiverse lineage of mushroom-forming fungi.</title>
        <authorList>
            <person name="Looney B."/>
            <person name="Miyauchi S."/>
            <person name="Morin E."/>
            <person name="Drula E."/>
            <person name="Courty P.E."/>
            <person name="Kohler A."/>
            <person name="Kuo A."/>
            <person name="LaButti K."/>
            <person name="Pangilinan J."/>
            <person name="Lipzen A."/>
            <person name="Riley R."/>
            <person name="Andreopoulos W."/>
            <person name="He G."/>
            <person name="Johnson J."/>
            <person name="Nolan M."/>
            <person name="Tritt A."/>
            <person name="Barry K.W."/>
            <person name="Grigoriev I.V."/>
            <person name="Nagy L.G."/>
            <person name="Hibbett D."/>
            <person name="Henrissat B."/>
            <person name="Matheny P.B."/>
            <person name="Labbe J."/>
            <person name="Martin F.M."/>
        </authorList>
    </citation>
    <scope>NUCLEOTIDE SEQUENCE</scope>
    <source>
        <strain evidence="1">FP105234-sp</strain>
    </source>
</reference>